<comment type="caution">
    <text evidence="1">The sequence shown here is derived from an EMBL/GenBank/DDBJ whole genome shotgun (WGS) entry which is preliminary data.</text>
</comment>
<dbReference type="Proteomes" id="UP001595993">
    <property type="component" value="Unassembled WGS sequence"/>
</dbReference>
<name>A0ABV9GC51_9ACTN</name>
<dbReference type="RefSeq" id="WP_381200752.1">
    <property type="nucleotide sequence ID" value="NZ_JBHSFE010000026.1"/>
</dbReference>
<sequence>MTQVKRGDSNYLAALEAVVEILQDRARNGCRPLTYGELSAMLISAQHPVPAYQGPLPFLLEDASVQESQDGRRPLISALVVLQDEKRPSAGFFKLAKRAPYLRKGDDITIWINELQALQGEYGTG</sequence>
<accession>A0ABV9GC51</accession>
<reference evidence="2" key="1">
    <citation type="journal article" date="2019" name="Int. J. Syst. Evol. Microbiol.">
        <title>The Global Catalogue of Microorganisms (GCM) 10K type strain sequencing project: providing services to taxonomists for standard genome sequencing and annotation.</title>
        <authorList>
            <consortium name="The Broad Institute Genomics Platform"/>
            <consortium name="The Broad Institute Genome Sequencing Center for Infectious Disease"/>
            <person name="Wu L."/>
            <person name="Ma J."/>
        </authorList>
    </citation>
    <scope>NUCLEOTIDE SEQUENCE [LARGE SCALE GENOMIC DNA]</scope>
    <source>
        <strain evidence="2">CGMCC 4.7139</strain>
    </source>
</reference>
<proteinExistence type="predicted"/>
<protein>
    <submittedName>
        <fullName evidence="1">Uncharacterized protein</fullName>
    </submittedName>
</protein>
<keyword evidence="2" id="KW-1185">Reference proteome</keyword>
<evidence type="ECO:0000313" key="2">
    <source>
        <dbReference type="Proteomes" id="UP001595993"/>
    </source>
</evidence>
<gene>
    <name evidence="1" type="ORF">ACFO9E_27585</name>
</gene>
<organism evidence="1 2">
    <name type="scientific">Streptomyces maoxianensis</name>
    <dbReference type="NCBI Taxonomy" id="1459942"/>
    <lineage>
        <taxon>Bacteria</taxon>
        <taxon>Bacillati</taxon>
        <taxon>Actinomycetota</taxon>
        <taxon>Actinomycetes</taxon>
        <taxon>Kitasatosporales</taxon>
        <taxon>Streptomycetaceae</taxon>
        <taxon>Streptomyces</taxon>
    </lineage>
</organism>
<dbReference type="EMBL" id="JBHSFE010000026">
    <property type="protein sequence ID" value="MFC4611522.1"/>
    <property type="molecule type" value="Genomic_DNA"/>
</dbReference>
<evidence type="ECO:0000313" key="1">
    <source>
        <dbReference type="EMBL" id="MFC4611522.1"/>
    </source>
</evidence>